<dbReference type="RefSeq" id="WP_206824724.1">
    <property type="nucleotide sequence ID" value="NZ_JAEMWU010000003.1"/>
</dbReference>
<dbReference type="InterPro" id="IPR007569">
    <property type="entry name" value="DUF559"/>
</dbReference>
<dbReference type="Gene3D" id="3.40.960.10">
    <property type="entry name" value="VSR Endonuclease"/>
    <property type="match status" value="1"/>
</dbReference>
<reference evidence="2" key="1">
    <citation type="submission" date="2020-12" db="EMBL/GenBank/DDBJ databases">
        <title>PHA producing bacteria isolated from mangrove.</title>
        <authorList>
            <person name="Zheng W."/>
            <person name="Yu S."/>
            <person name="Huang Y."/>
        </authorList>
    </citation>
    <scope>NUCLEOTIDE SEQUENCE</scope>
    <source>
        <strain evidence="2">GN8-5</strain>
    </source>
</reference>
<evidence type="ECO:0000313" key="3">
    <source>
        <dbReference type="Proteomes" id="UP000664385"/>
    </source>
</evidence>
<evidence type="ECO:0000259" key="1">
    <source>
        <dbReference type="Pfam" id="PF04480"/>
    </source>
</evidence>
<protein>
    <submittedName>
        <fullName evidence="2">DUF559 domain-containing protein</fullName>
    </submittedName>
</protein>
<evidence type="ECO:0000313" key="2">
    <source>
        <dbReference type="EMBL" id="MBN8206898.1"/>
    </source>
</evidence>
<feature type="domain" description="DUF559" evidence="1">
    <location>
        <begin position="228"/>
        <end position="271"/>
    </location>
</feature>
<dbReference type="InterPro" id="IPR011335">
    <property type="entry name" value="Restrct_endonuc-II-like"/>
</dbReference>
<proteinExistence type="predicted"/>
<organism evidence="2 3">
    <name type="scientific">Microbacterium esteraromaticum</name>
    <dbReference type="NCBI Taxonomy" id="57043"/>
    <lineage>
        <taxon>Bacteria</taxon>
        <taxon>Bacillati</taxon>
        <taxon>Actinomycetota</taxon>
        <taxon>Actinomycetes</taxon>
        <taxon>Micrococcales</taxon>
        <taxon>Microbacteriaceae</taxon>
        <taxon>Microbacterium</taxon>
    </lineage>
</organism>
<dbReference type="AlphaFoldDB" id="A0A939DZN0"/>
<sequence length="293" mass="32972">MHPAPLPPGTPRTFTVDEAAARGITPGRLRAKDLSSPFHGARARVPLEKREALELLLKVIPDRAFLCGITAGAVLGLPLARDDEHDAWGRPRIGVPHDSTRIRRPQVRPHRLVVVDEDIVMVDGLPTLSPQRAWIDLSRSQPLGRFVAITDALLRAYPFVTGEELAELSARFVRGRGARLRTRALDLSDVRAESPRESMVRVILVEAGLPRPECNVDIFDNGRFVARVDMLFPEAKLIVEYDGDYHRDPDQWSKDQIRRAELEALGYRVTVVTRRDFDDPTALVTRIRRLLRA</sequence>
<name>A0A939DZN0_9MICO</name>
<dbReference type="EMBL" id="JAEMWU010000003">
    <property type="protein sequence ID" value="MBN8206898.1"/>
    <property type="molecule type" value="Genomic_DNA"/>
</dbReference>
<comment type="caution">
    <text evidence="2">The sequence shown here is derived from an EMBL/GenBank/DDBJ whole genome shotgun (WGS) entry which is preliminary data.</text>
</comment>
<gene>
    <name evidence="2" type="ORF">JF543_13145</name>
</gene>
<accession>A0A939DZN0</accession>
<dbReference type="Proteomes" id="UP000664385">
    <property type="component" value="Unassembled WGS sequence"/>
</dbReference>
<dbReference type="SUPFAM" id="SSF52980">
    <property type="entry name" value="Restriction endonuclease-like"/>
    <property type="match status" value="1"/>
</dbReference>
<dbReference type="Pfam" id="PF04480">
    <property type="entry name" value="DUF559"/>
    <property type="match status" value="1"/>
</dbReference>